<keyword evidence="1" id="KW-0732">Signal</keyword>
<dbReference type="AlphaFoldDB" id="A0A9D1K9T0"/>
<dbReference type="Pfam" id="PF13306">
    <property type="entry name" value="LRR_5"/>
    <property type="match status" value="1"/>
</dbReference>
<dbReference type="PANTHER" id="PTHR45661">
    <property type="entry name" value="SURFACE ANTIGEN"/>
    <property type="match status" value="1"/>
</dbReference>
<dbReference type="Proteomes" id="UP000886893">
    <property type="component" value="Unassembled WGS sequence"/>
</dbReference>
<dbReference type="InterPro" id="IPR032675">
    <property type="entry name" value="LRR_dom_sf"/>
</dbReference>
<evidence type="ECO:0000256" key="1">
    <source>
        <dbReference type="SAM" id="SignalP"/>
    </source>
</evidence>
<accession>A0A9D1K9T0</accession>
<feature type="signal peptide" evidence="1">
    <location>
        <begin position="1"/>
        <end position="26"/>
    </location>
</feature>
<dbReference type="InterPro" id="IPR053139">
    <property type="entry name" value="Surface_bspA-like"/>
</dbReference>
<comment type="caution">
    <text evidence="2">The sequence shown here is derived from an EMBL/GenBank/DDBJ whole genome shotgun (WGS) entry which is preliminary data.</text>
</comment>
<dbReference type="PROSITE" id="PS51257">
    <property type="entry name" value="PROKAR_LIPOPROTEIN"/>
    <property type="match status" value="1"/>
</dbReference>
<evidence type="ECO:0000313" key="3">
    <source>
        <dbReference type="Proteomes" id="UP000886893"/>
    </source>
</evidence>
<proteinExistence type="predicted"/>
<dbReference type="InterPro" id="IPR042229">
    <property type="entry name" value="Listeria/Bacterioides_rpt_sf"/>
</dbReference>
<gene>
    <name evidence="2" type="ORF">IAD04_00775</name>
</gene>
<dbReference type="Gene3D" id="3.80.10.10">
    <property type="entry name" value="Ribonuclease Inhibitor"/>
    <property type="match status" value="1"/>
</dbReference>
<dbReference type="SUPFAM" id="SSF52058">
    <property type="entry name" value="L domain-like"/>
    <property type="match status" value="1"/>
</dbReference>
<dbReference type="PANTHER" id="PTHR45661:SF3">
    <property type="entry name" value="IG-LIKE DOMAIN-CONTAINING PROTEIN"/>
    <property type="match status" value="1"/>
</dbReference>
<organism evidence="2 3">
    <name type="scientific">Candidatus Caccosoma faecigallinarum</name>
    <dbReference type="NCBI Taxonomy" id="2840720"/>
    <lineage>
        <taxon>Bacteria</taxon>
        <taxon>Bacillati</taxon>
        <taxon>Bacillota</taxon>
        <taxon>Bacillota incertae sedis</taxon>
        <taxon>Candidatus Caccosoma</taxon>
    </lineage>
</organism>
<evidence type="ECO:0000313" key="2">
    <source>
        <dbReference type="EMBL" id="HIT16898.1"/>
    </source>
</evidence>
<dbReference type="EMBL" id="DVKI01000023">
    <property type="protein sequence ID" value="HIT16898.1"/>
    <property type="molecule type" value="Genomic_DNA"/>
</dbReference>
<reference evidence="2" key="1">
    <citation type="submission" date="2020-10" db="EMBL/GenBank/DDBJ databases">
        <authorList>
            <person name="Gilroy R."/>
        </authorList>
    </citation>
    <scope>NUCLEOTIDE SEQUENCE</scope>
    <source>
        <strain evidence="2">14508</strain>
    </source>
</reference>
<feature type="chain" id="PRO_5038405334" evidence="1">
    <location>
        <begin position="27"/>
        <end position="244"/>
    </location>
</feature>
<dbReference type="Gene3D" id="2.60.40.4270">
    <property type="entry name" value="Listeria-Bacteroides repeat domain"/>
    <property type="match status" value="1"/>
</dbReference>
<protein>
    <submittedName>
        <fullName evidence="2">Leucine-rich repeat domain-containing protein</fullName>
    </submittedName>
</protein>
<dbReference type="InterPro" id="IPR026906">
    <property type="entry name" value="LRR_5"/>
</dbReference>
<reference evidence="2" key="2">
    <citation type="journal article" date="2021" name="PeerJ">
        <title>Extensive microbial diversity within the chicken gut microbiome revealed by metagenomics and culture.</title>
        <authorList>
            <person name="Gilroy R."/>
            <person name="Ravi A."/>
            <person name="Getino M."/>
            <person name="Pursley I."/>
            <person name="Horton D.L."/>
            <person name="Alikhan N.F."/>
            <person name="Baker D."/>
            <person name="Gharbi K."/>
            <person name="Hall N."/>
            <person name="Watson M."/>
            <person name="Adriaenssens E.M."/>
            <person name="Foster-Nyarko E."/>
            <person name="Jarju S."/>
            <person name="Secka A."/>
            <person name="Antonio M."/>
            <person name="Oren A."/>
            <person name="Chaudhuri R.R."/>
            <person name="La Ragione R."/>
            <person name="Hildebrand F."/>
            <person name="Pallen M.J."/>
        </authorList>
    </citation>
    <scope>NUCLEOTIDE SEQUENCE</scope>
    <source>
        <strain evidence="2">14508</strain>
    </source>
</reference>
<name>A0A9D1K9T0_9FIRM</name>
<sequence length="244" mass="27739">MNVKRKSSWILLFAAMLLTSCSNSTVYDDETFFINFDAGGGRFTDNQFIKTIKVNGKQLSTFSFPTPDLAHRSYYTFIQWADSAYADDVQPAWNFSNYVLKQEMTLYARWQFQWFDYEITNHQATIIECLPDFLITTIEIPSTIRDVDGKDYPVKTIEKQVFLGFGHLTSITISNSITTIKESAFGRCNGLTSIVIPDSVTKIETGAFEGCDNLTIYCEAPSQPSGWALDWNPSNRPVVWGYKI</sequence>